<dbReference type="VEuPathDB" id="FungiDB:CCM_02594"/>
<dbReference type="EMBL" id="CP023323">
    <property type="protein sequence ID" value="ATY60743.1"/>
    <property type="molecule type" value="Genomic_DNA"/>
</dbReference>
<dbReference type="VEuPathDB" id="FungiDB:A9K55_006334"/>
<gene>
    <name evidence="2" type="ORF">A9K55_006334</name>
</gene>
<dbReference type="AlphaFoldDB" id="A0A2H4SCD0"/>
<dbReference type="Proteomes" id="UP000323067">
    <property type="component" value="Chromosome vi"/>
</dbReference>
<name>A0A2H4SCD0_CORMI</name>
<accession>A0A2H4SCD0</accession>
<sequence length="226" mass="24869">MCKKMREHATVRDSTKRVQSRSGAQLAKPCKGTKGRKIEKLLVNCQFGQYYTSVYAVAVSTPFYSGLHASLHVVLRAGKRICGVVSTRRHLEHTATKKSVPRTVACVRLADDKLAIHRLHGENGSNTTKAVAAPDVGAFLGGRFLLVQRNDGSGPVLGSHLYGSHVDIGMTMVAETAACKMNHTILTLHNILYKWRAKASPARHLKRVERHVGHNLRDDATQSNEK</sequence>
<evidence type="ECO:0000313" key="3">
    <source>
        <dbReference type="Proteomes" id="UP000323067"/>
    </source>
</evidence>
<proteinExistence type="predicted"/>
<feature type="region of interest" description="Disordered" evidence="1">
    <location>
        <begin position="1"/>
        <end position="27"/>
    </location>
</feature>
<feature type="compositionally biased region" description="Basic and acidic residues" evidence="1">
    <location>
        <begin position="7"/>
        <end position="16"/>
    </location>
</feature>
<organism evidence="2 3">
    <name type="scientific">Cordyceps militaris</name>
    <name type="common">Caterpillar fungus</name>
    <name type="synonym">Clavaria militaris</name>
    <dbReference type="NCBI Taxonomy" id="73501"/>
    <lineage>
        <taxon>Eukaryota</taxon>
        <taxon>Fungi</taxon>
        <taxon>Dikarya</taxon>
        <taxon>Ascomycota</taxon>
        <taxon>Pezizomycotina</taxon>
        <taxon>Sordariomycetes</taxon>
        <taxon>Hypocreomycetidae</taxon>
        <taxon>Hypocreales</taxon>
        <taxon>Cordycipitaceae</taxon>
        <taxon>Cordyceps</taxon>
    </lineage>
</organism>
<reference evidence="2 3" key="1">
    <citation type="journal article" date="2017" name="BMC Genomics">
        <title>Chromosome level assembly and secondary metabolite potential of the parasitic fungus Cordyceps militaris.</title>
        <authorList>
            <person name="Kramer G.J."/>
            <person name="Nodwell J.R."/>
        </authorList>
    </citation>
    <scope>NUCLEOTIDE SEQUENCE [LARGE SCALE GENOMIC DNA]</scope>
    <source>
        <strain evidence="2 3">ATCC 34164</strain>
    </source>
</reference>
<evidence type="ECO:0000313" key="2">
    <source>
        <dbReference type="EMBL" id="ATY60743.1"/>
    </source>
</evidence>
<evidence type="ECO:0000256" key="1">
    <source>
        <dbReference type="SAM" id="MobiDB-lite"/>
    </source>
</evidence>
<protein>
    <submittedName>
        <fullName evidence="2">Uncharacterized protein</fullName>
    </submittedName>
</protein>